<sequence>MHDVNHFKRILDSGRVDDAIEFCKRRVKNYPDQSFYRFWLDRLNRGKVNTKIRLAQCSTRPAKSSDPAVIANPLDTMSMTREIRERFAGFRYNLGESKSAEISPKRLQQVRAELASALPFKGEIYLPTNKIPLKEQVAGLRDVASLVQPENKAVTKARWNALKEILRKRGRKRVFIVGNGPSLKRTDLDLLADEITIGFNGIFLHETFVPTIYVVEDHLVAEDRAREIADFECPVKVFPSYLGYCIPPQENTIYLNHLPRSSFPVDTDFSDNAGDITYTGGTVTYTGMVELNSGDSILNSFRAAPNAPTPPQIG</sequence>
<evidence type="ECO:0000313" key="2">
    <source>
        <dbReference type="Proteomes" id="UP001432180"/>
    </source>
</evidence>
<dbReference type="Gene3D" id="3.90.1480.10">
    <property type="entry name" value="Alpha-2,3-sialyltransferase"/>
    <property type="match status" value="1"/>
</dbReference>
<organism evidence="1 2">
    <name type="scientific">Thiorhodovibrio winogradskyi</name>
    <dbReference type="NCBI Taxonomy" id="77007"/>
    <lineage>
        <taxon>Bacteria</taxon>
        <taxon>Pseudomonadati</taxon>
        <taxon>Pseudomonadota</taxon>
        <taxon>Gammaproteobacteria</taxon>
        <taxon>Chromatiales</taxon>
        <taxon>Chromatiaceae</taxon>
        <taxon>Thiorhodovibrio</taxon>
    </lineage>
</organism>
<evidence type="ECO:0000313" key="1">
    <source>
        <dbReference type="EMBL" id="WPL15300.1"/>
    </source>
</evidence>
<reference evidence="1 2" key="1">
    <citation type="journal article" date="2023" name="Microorganisms">
        <title>Thiorhodovibrio frisius and Trv. litoralis spp. nov., Two Novel Members from a Clade of Fastidious Purple Sulfur Bacteria That Exhibit Unique Red-Shifted Light-Harvesting Capabilities.</title>
        <authorList>
            <person name="Methner A."/>
            <person name="Kuzyk S.B."/>
            <person name="Petersen J."/>
            <person name="Bauer S."/>
            <person name="Brinkmann H."/>
            <person name="Sichau K."/>
            <person name="Wanner G."/>
            <person name="Wolf J."/>
            <person name="Neumann-Schaal M."/>
            <person name="Henke P."/>
            <person name="Tank M."/>
            <person name="Sproer C."/>
            <person name="Bunk B."/>
            <person name="Overmann J."/>
        </authorList>
    </citation>
    <scope>NUCLEOTIDE SEQUENCE [LARGE SCALE GENOMIC DNA]</scope>
    <source>
        <strain evidence="1 2">DSM 6702</strain>
    </source>
</reference>
<name>A0ABZ0S3X6_9GAMM</name>
<dbReference type="EMBL" id="CP121472">
    <property type="protein sequence ID" value="WPL15300.1"/>
    <property type="molecule type" value="Genomic_DNA"/>
</dbReference>
<proteinExistence type="predicted"/>
<dbReference type="Proteomes" id="UP001432180">
    <property type="component" value="Chromosome"/>
</dbReference>
<keyword evidence="2" id="KW-1185">Reference proteome</keyword>
<accession>A0ABZ0S3X6</accession>
<protein>
    <submittedName>
        <fullName evidence="1">Uncharacterized protein</fullName>
    </submittedName>
</protein>
<gene>
    <name evidence="1" type="ORF">Thiowin_00187</name>
</gene>